<feature type="region of interest" description="Disordered" evidence="1">
    <location>
        <begin position="201"/>
        <end position="285"/>
    </location>
</feature>
<feature type="compositionally biased region" description="Basic and acidic residues" evidence="1">
    <location>
        <begin position="244"/>
        <end position="258"/>
    </location>
</feature>
<dbReference type="OrthoDB" id="5394931at2759"/>
<dbReference type="Proteomes" id="UP000799750">
    <property type="component" value="Unassembled WGS sequence"/>
</dbReference>
<dbReference type="AlphaFoldDB" id="A0A6A6RA49"/>
<dbReference type="EMBL" id="MU004183">
    <property type="protein sequence ID" value="KAF2500623.1"/>
    <property type="molecule type" value="Genomic_DNA"/>
</dbReference>
<keyword evidence="3" id="KW-1185">Reference proteome</keyword>
<name>A0A6A6RA49_9PEZI</name>
<protein>
    <submittedName>
        <fullName evidence="2">Uncharacterized protein</fullName>
    </submittedName>
</protein>
<proteinExistence type="predicted"/>
<evidence type="ECO:0000313" key="3">
    <source>
        <dbReference type="Proteomes" id="UP000799750"/>
    </source>
</evidence>
<reference evidence="2" key="1">
    <citation type="journal article" date="2020" name="Stud. Mycol.">
        <title>101 Dothideomycetes genomes: a test case for predicting lifestyles and emergence of pathogens.</title>
        <authorList>
            <person name="Haridas S."/>
            <person name="Albert R."/>
            <person name="Binder M."/>
            <person name="Bloem J."/>
            <person name="Labutti K."/>
            <person name="Salamov A."/>
            <person name="Andreopoulos B."/>
            <person name="Baker S."/>
            <person name="Barry K."/>
            <person name="Bills G."/>
            <person name="Bluhm B."/>
            <person name="Cannon C."/>
            <person name="Castanera R."/>
            <person name="Culley D."/>
            <person name="Daum C."/>
            <person name="Ezra D."/>
            <person name="Gonzalez J."/>
            <person name="Henrissat B."/>
            <person name="Kuo A."/>
            <person name="Liang C."/>
            <person name="Lipzen A."/>
            <person name="Lutzoni F."/>
            <person name="Magnuson J."/>
            <person name="Mondo S."/>
            <person name="Nolan M."/>
            <person name="Ohm R."/>
            <person name="Pangilinan J."/>
            <person name="Park H.-J."/>
            <person name="Ramirez L."/>
            <person name="Alfaro M."/>
            <person name="Sun H."/>
            <person name="Tritt A."/>
            <person name="Yoshinaga Y."/>
            <person name="Zwiers L.-H."/>
            <person name="Turgeon B."/>
            <person name="Goodwin S."/>
            <person name="Spatafora J."/>
            <person name="Crous P."/>
            <person name="Grigoriev I."/>
        </authorList>
    </citation>
    <scope>NUCLEOTIDE SEQUENCE</scope>
    <source>
        <strain evidence="2">CBS 269.34</strain>
    </source>
</reference>
<gene>
    <name evidence="2" type="ORF">BU16DRAFT_614348</name>
</gene>
<sequence>MPIEPVAEEPHGIIIAGTGSHEKSFRVPQSALEKSPVIKGWIEDGFIPHSLKKGDALYFSWSDPEVVSLTVEYLKSTADGLIAILAPLGEGTRDVLFYLDMYKFATCLGLSELCIVSFHKIKELTRDTKAFLTVLSVSTEEKSSLVEDRQFNNFLVNYARNNANNLKDSSFAKSAILQNSALGWNLCSLLLSSIGGDSGGNDAGPSPLLTPPSKSALKPTPEAERRKSPYSYNPLQKSPSPRQDTTRVKKPKKEDKRKYNATVEDAIDEYLSSEPAPDAPECKSS</sequence>
<evidence type="ECO:0000256" key="1">
    <source>
        <dbReference type="SAM" id="MobiDB-lite"/>
    </source>
</evidence>
<organism evidence="2 3">
    <name type="scientific">Lophium mytilinum</name>
    <dbReference type="NCBI Taxonomy" id="390894"/>
    <lineage>
        <taxon>Eukaryota</taxon>
        <taxon>Fungi</taxon>
        <taxon>Dikarya</taxon>
        <taxon>Ascomycota</taxon>
        <taxon>Pezizomycotina</taxon>
        <taxon>Dothideomycetes</taxon>
        <taxon>Pleosporomycetidae</taxon>
        <taxon>Mytilinidiales</taxon>
        <taxon>Mytilinidiaceae</taxon>
        <taxon>Lophium</taxon>
    </lineage>
</organism>
<evidence type="ECO:0000313" key="2">
    <source>
        <dbReference type="EMBL" id="KAF2500623.1"/>
    </source>
</evidence>
<feature type="compositionally biased region" description="Polar residues" evidence="1">
    <location>
        <begin position="230"/>
        <end position="243"/>
    </location>
</feature>
<accession>A0A6A6RA49</accession>